<dbReference type="InterPro" id="IPR011489">
    <property type="entry name" value="EMI_domain"/>
</dbReference>
<dbReference type="SMART" id="SM00181">
    <property type="entry name" value="EGF"/>
    <property type="match status" value="9"/>
</dbReference>
<gene>
    <name evidence="8" type="ORF">GEV33_009888</name>
</gene>
<sequence length="853" mass="91649">MLIALGLLVLAGDTVSGKLVGENVCQEEQRYTINVTEYFVRNSTARNYKWCMNVPPRCSFYTTRLINESRIVEKEVADLIEKCCSGYVEDSGKCTPVCPDCVNGTCVAGTCSCFPGYKGELCDAACDAAEWGENCEKRCACESCDPVTGECVCPAGWTGSRCQSPCPYGFYGLNCQTRCNCDSPTACDPITGECEATFTTLSSPRPTKKSTKPHTIKIFKSNSIPFKNNGKFEIDNNFISTTPVFETTETPFSEADHEDNLAVNQMAIDNYMSGGDRDGRRYVLTTVGPAQIVKSSKAKVKEKEVSTSAGEENYLGDDGQRGYPEVYKNDLVNGASAATAISVGIIILAVVIVAAHHFKRSKTTNKSKGGGSKGVSTVAVYTHSIFHTPLPEPPTFENPVFVSPTEQNSTSEGQRFETHVVCSMNFPSLSGKDPREYLYDHPPSTGSYRAASIPEPPDIDSIKSVTQCEPLYDEIPSGMVPTPVSESPPLYKSPSLYMNTAFHFFLLGSIVVALCLTVSYGATTNKGIYPNLNHLNLSRAGICVLEVPTIDLISPQDRASGIRPQGNGTRPGFSKIEICCSGWARKPHSHFECEPVCDNECPNGNCTAPNVCTCKRGYIKDSFQNCIPTCPIGCLNGVCTTSGICSCNAGFQLSPDGKFCTPVCTGGCGQGGECVGAEACRCKPGFTLNRNTNKCEFFCEGGCGAGVCIGPNKCSCKPGFKLIQDTCVAECPKGCKNGKCIGPNVCGCDPGWTLDKTGTICEPHCREPCLNADCTAPNTCTCKKGYTSDPSNPSGNRCVAHCPGGCENGTCSAPNFCICNPGFVKEVKGSNRCVRRLKRSPLMHFELIPQQKV</sequence>
<dbReference type="SUPFAM" id="SSF57184">
    <property type="entry name" value="Growth factor receptor domain"/>
    <property type="match status" value="1"/>
</dbReference>
<keyword evidence="3" id="KW-0677">Repeat</keyword>
<feature type="signal peptide" evidence="6">
    <location>
        <begin position="1"/>
        <end position="17"/>
    </location>
</feature>
<dbReference type="PROSITE" id="PS51041">
    <property type="entry name" value="EMI"/>
    <property type="match status" value="1"/>
</dbReference>
<comment type="caution">
    <text evidence="8">The sequence shown here is derived from an EMBL/GenBank/DDBJ whole genome shotgun (WGS) entry which is preliminary data.</text>
</comment>
<dbReference type="InterPro" id="IPR000742">
    <property type="entry name" value="EGF"/>
</dbReference>
<dbReference type="PANTHER" id="PTHR24047:SF32">
    <property type="entry name" value="FI01909P-RELATED"/>
    <property type="match status" value="1"/>
</dbReference>
<keyword evidence="5" id="KW-0812">Transmembrane</keyword>
<feature type="transmembrane region" description="Helical" evidence="5">
    <location>
        <begin position="501"/>
        <end position="522"/>
    </location>
</feature>
<dbReference type="Gene3D" id="2.10.25.10">
    <property type="entry name" value="Laminin"/>
    <property type="match status" value="6"/>
</dbReference>
<feature type="transmembrane region" description="Helical" evidence="5">
    <location>
        <begin position="337"/>
        <end position="358"/>
    </location>
</feature>
<evidence type="ECO:0000256" key="2">
    <source>
        <dbReference type="ARBA" id="ARBA00022729"/>
    </source>
</evidence>
<evidence type="ECO:0000259" key="7">
    <source>
        <dbReference type="PROSITE" id="PS51041"/>
    </source>
</evidence>
<dbReference type="AlphaFoldDB" id="A0A8J6LBA3"/>
<evidence type="ECO:0000313" key="9">
    <source>
        <dbReference type="Proteomes" id="UP000719412"/>
    </source>
</evidence>
<feature type="chain" id="PRO_5035241260" description="EMI domain-containing protein" evidence="6">
    <location>
        <begin position="18"/>
        <end position="853"/>
    </location>
</feature>
<evidence type="ECO:0000256" key="3">
    <source>
        <dbReference type="ARBA" id="ARBA00022737"/>
    </source>
</evidence>
<proteinExistence type="predicted"/>
<keyword evidence="5" id="KW-0472">Membrane</keyword>
<organism evidence="8 9">
    <name type="scientific">Tenebrio molitor</name>
    <name type="common">Yellow mealworm beetle</name>
    <dbReference type="NCBI Taxonomy" id="7067"/>
    <lineage>
        <taxon>Eukaryota</taxon>
        <taxon>Metazoa</taxon>
        <taxon>Ecdysozoa</taxon>
        <taxon>Arthropoda</taxon>
        <taxon>Hexapoda</taxon>
        <taxon>Insecta</taxon>
        <taxon>Pterygota</taxon>
        <taxon>Neoptera</taxon>
        <taxon>Endopterygota</taxon>
        <taxon>Coleoptera</taxon>
        <taxon>Polyphaga</taxon>
        <taxon>Cucujiformia</taxon>
        <taxon>Tenebrionidae</taxon>
        <taxon>Tenebrio</taxon>
    </lineage>
</organism>
<reference evidence="8" key="2">
    <citation type="submission" date="2021-08" db="EMBL/GenBank/DDBJ databases">
        <authorList>
            <person name="Eriksson T."/>
        </authorList>
    </citation>
    <scope>NUCLEOTIDE SEQUENCE</scope>
    <source>
        <strain evidence="8">Stoneville</strain>
        <tissue evidence="8">Whole head</tissue>
    </source>
</reference>
<evidence type="ECO:0000256" key="4">
    <source>
        <dbReference type="ARBA" id="ARBA00023157"/>
    </source>
</evidence>
<keyword evidence="5" id="KW-1133">Transmembrane helix</keyword>
<dbReference type="EMBL" id="JABDTM020025723">
    <property type="protein sequence ID" value="KAH0812903.1"/>
    <property type="molecule type" value="Genomic_DNA"/>
</dbReference>
<evidence type="ECO:0000256" key="1">
    <source>
        <dbReference type="ARBA" id="ARBA00022536"/>
    </source>
</evidence>
<dbReference type="Gene3D" id="2.170.300.10">
    <property type="entry name" value="Tie2 ligand-binding domain superfamily"/>
    <property type="match status" value="1"/>
</dbReference>
<dbReference type="PANTHER" id="PTHR24047">
    <property type="entry name" value="FI01909P-RELATED"/>
    <property type="match status" value="1"/>
</dbReference>
<protein>
    <recommendedName>
        <fullName evidence="7">EMI domain-containing protein</fullName>
    </recommendedName>
</protein>
<keyword evidence="9" id="KW-1185">Reference proteome</keyword>
<evidence type="ECO:0000313" key="8">
    <source>
        <dbReference type="EMBL" id="KAH0812903.1"/>
    </source>
</evidence>
<dbReference type="InterPro" id="IPR009030">
    <property type="entry name" value="Growth_fac_rcpt_cys_sf"/>
</dbReference>
<keyword evidence="2 6" id="KW-0732">Signal</keyword>
<evidence type="ECO:0000256" key="5">
    <source>
        <dbReference type="SAM" id="Phobius"/>
    </source>
</evidence>
<reference evidence="8" key="1">
    <citation type="journal article" date="2020" name="J Insects Food Feed">
        <title>The yellow mealworm (Tenebrio molitor) genome: a resource for the emerging insects as food and feed industry.</title>
        <authorList>
            <person name="Eriksson T."/>
            <person name="Andere A."/>
            <person name="Kelstrup H."/>
            <person name="Emery V."/>
            <person name="Picard C."/>
        </authorList>
    </citation>
    <scope>NUCLEOTIDE SEQUENCE</scope>
    <source>
        <strain evidence="8">Stoneville</strain>
        <tissue evidence="8">Whole head</tissue>
    </source>
</reference>
<dbReference type="FunFam" id="2.170.300.10:FF:000041">
    <property type="entry name" value="Tyrosine protein kinase receptor tie-1, putative"/>
    <property type="match status" value="1"/>
</dbReference>
<dbReference type="InterPro" id="IPR053255">
    <property type="entry name" value="EGF-like_domain"/>
</dbReference>
<dbReference type="PROSITE" id="PS01186">
    <property type="entry name" value="EGF_2"/>
    <property type="match status" value="1"/>
</dbReference>
<name>A0A8J6LBA3_TENMO</name>
<evidence type="ECO:0000256" key="6">
    <source>
        <dbReference type="SAM" id="SignalP"/>
    </source>
</evidence>
<keyword evidence="1" id="KW-0245">EGF-like domain</keyword>
<feature type="domain" description="EMI" evidence="7">
    <location>
        <begin position="21"/>
        <end position="96"/>
    </location>
</feature>
<accession>A0A8J6LBA3</accession>
<dbReference type="Proteomes" id="UP000719412">
    <property type="component" value="Unassembled WGS sequence"/>
</dbReference>
<keyword evidence="4" id="KW-1015">Disulfide bond</keyword>